<protein>
    <recommendedName>
        <fullName evidence="6">Ribosomal protein S13</fullName>
    </recommendedName>
</protein>
<keyword evidence="2" id="KW-0689">Ribosomal protein</keyword>
<dbReference type="InterPro" id="IPR010979">
    <property type="entry name" value="Ribosomal_uS13-like_H2TH"/>
</dbReference>
<dbReference type="PROSITE" id="PS50159">
    <property type="entry name" value="RIBOSOMAL_S13_2"/>
    <property type="match status" value="1"/>
</dbReference>
<dbReference type="GO" id="GO:0015935">
    <property type="term" value="C:small ribosomal subunit"/>
    <property type="evidence" value="ECO:0007669"/>
    <property type="project" value="TreeGrafter"/>
</dbReference>
<evidence type="ECO:0008006" key="6">
    <source>
        <dbReference type="Google" id="ProtNLM"/>
    </source>
</evidence>
<dbReference type="PANTHER" id="PTHR10871:SF1">
    <property type="entry name" value="SMALL RIBOSOMAL SUBUNIT PROTEIN US13M"/>
    <property type="match status" value="1"/>
</dbReference>
<dbReference type="InterPro" id="IPR027437">
    <property type="entry name" value="Rbsml_uS13_C"/>
</dbReference>
<organism evidence="4 5">
    <name type="scientific">Zalerion maritima</name>
    <dbReference type="NCBI Taxonomy" id="339359"/>
    <lineage>
        <taxon>Eukaryota</taxon>
        <taxon>Fungi</taxon>
        <taxon>Dikarya</taxon>
        <taxon>Ascomycota</taxon>
        <taxon>Pezizomycotina</taxon>
        <taxon>Sordariomycetes</taxon>
        <taxon>Lulworthiomycetidae</taxon>
        <taxon>Lulworthiales</taxon>
        <taxon>Lulworthiaceae</taxon>
        <taxon>Zalerion</taxon>
    </lineage>
</organism>
<dbReference type="Gene3D" id="4.10.910.10">
    <property type="entry name" value="30s ribosomal protein s13, domain 2"/>
    <property type="match status" value="1"/>
</dbReference>
<evidence type="ECO:0000313" key="5">
    <source>
        <dbReference type="Proteomes" id="UP001201980"/>
    </source>
</evidence>
<reference evidence="4" key="1">
    <citation type="submission" date="2022-07" db="EMBL/GenBank/DDBJ databases">
        <title>Draft genome sequence of Zalerion maritima ATCC 34329, a (micro)plastics degrading marine fungus.</title>
        <authorList>
            <person name="Paco A."/>
            <person name="Goncalves M.F.M."/>
            <person name="Rocha-Santos T.A.P."/>
            <person name="Alves A."/>
        </authorList>
    </citation>
    <scope>NUCLEOTIDE SEQUENCE</scope>
    <source>
        <strain evidence="4">ATCC 34329</strain>
    </source>
</reference>
<proteinExistence type="inferred from homology"/>
<gene>
    <name evidence="4" type="ORF">MKZ38_007016</name>
</gene>
<dbReference type="EMBL" id="JAKWBI020000043">
    <property type="protein sequence ID" value="KAJ2904824.1"/>
    <property type="molecule type" value="Genomic_DNA"/>
</dbReference>
<dbReference type="GO" id="GO:0006412">
    <property type="term" value="P:translation"/>
    <property type="evidence" value="ECO:0007669"/>
    <property type="project" value="InterPro"/>
</dbReference>
<dbReference type="Gene3D" id="1.10.8.50">
    <property type="match status" value="1"/>
</dbReference>
<comment type="similarity">
    <text evidence="1">Belongs to the universal ribosomal protein uS13 family.</text>
</comment>
<dbReference type="PROSITE" id="PS00646">
    <property type="entry name" value="RIBOSOMAL_S13_1"/>
    <property type="match status" value="1"/>
</dbReference>
<dbReference type="GO" id="GO:0003735">
    <property type="term" value="F:structural constituent of ribosome"/>
    <property type="evidence" value="ECO:0007669"/>
    <property type="project" value="InterPro"/>
</dbReference>
<keyword evidence="5" id="KW-1185">Reference proteome</keyword>
<dbReference type="GO" id="GO:0003723">
    <property type="term" value="F:RNA binding"/>
    <property type="evidence" value="ECO:0007669"/>
    <property type="project" value="InterPro"/>
</dbReference>
<dbReference type="GO" id="GO:0005739">
    <property type="term" value="C:mitochondrion"/>
    <property type="evidence" value="ECO:0007669"/>
    <property type="project" value="TreeGrafter"/>
</dbReference>
<accession>A0AAD5RWU0</accession>
<dbReference type="Pfam" id="PF00416">
    <property type="entry name" value="Ribosomal_S13"/>
    <property type="match status" value="1"/>
</dbReference>
<evidence type="ECO:0000256" key="3">
    <source>
        <dbReference type="ARBA" id="ARBA00023274"/>
    </source>
</evidence>
<sequence>MAGETVLNRARKATHSFPAGIWLSRSTVNFNTHTPGVMILGVGFHEHKLVKKALMKFYALGPTTAARMMAKYSIHETQRVGQLPAKIVTSLTGELSTMTLENDAKRVIQDNIARLKDMNSYRGRRHAMHLPVRGQRTRNQTETVRKFNKLFRTR</sequence>
<name>A0AAD5RWU0_9PEZI</name>
<evidence type="ECO:0000256" key="1">
    <source>
        <dbReference type="ARBA" id="ARBA00008080"/>
    </source>
</evidence>
<evidence type="ECO:0000313" key="4">
    <source>
        <dbReference type="EMBL" id="KAJ2904824.1"/>
    </source>
</evidence>
<comment type="caution">
    <text evidence="4">The sequence shown here is derived from an EMBL/GenBank/DDBJ whole genome shotgun (WGS) entry which is preliminary data.</text>
</comment>
<dbReference type="PANTHER" id="PTHR10871">
    <property type="entry name" value="30S RIBOSOMAL PROTEIN S13/40S RIBOSOMAL PROTEIN S18"/>
    <property type="match status" value="1"/>
</dbReference>
<dbReference type="InterPro" id="IPR001892">
    <property type="entry name" value="Ribosomal_uS13"/>
</dbReference>
<dbReference type="InterPro" id="IPR018269">
    <property type="entry name" value="Ribosomal_uS13_CS"/>
</dbReference>
<dbReference type="Proteomes" id="UP001201980">
    <property type="component" value="Unassembled WGS sequence"/>
</dbReference>
<dbReference type="AlphaFoldDB" id="A0AAD5RWU0"/>
<keyword evidence="3" id="KW-0687">Ribonucleoprotein</keyword>
<dbReference type="SUPFAM" id="SSF46946">
    <property type="entry name" value="S13-like H2TH domain"/>
    <property type="match status" value="1"/>
</dbReference>
<evidence type="ECO:0000256" key="2">
    <source>
        <dbReference type="ARBA" id="ARBA00022980"/>
    </source>
</evidence>